<protein>
    <submittedName>
        <fullName evidence="3">Hypothetical_protein</fullName>
    </submittedName>
</protein>
<evidence type="ECO:0000313" key="4">
    <source>
        <dbReference type="EMBL" id="CAL6055692.1"/>
    </source>
</evidence>
<comment type="caution">
    <text evidence="1">The sequence shown here is derived from an EMBL/GenBank/DDBJ whole genome shotgun (WGS) entry which is preliminary data.</text>
</comment>
<dbReference type="EMBL" id="CATOUU010000914">
    <property type="protein sequence ID" value="CAI9959029.1"/>
    <property type="molecule type" value="Genomic_DNA"/>
</dbReference>
<reference evidence="1" key="1">
    <citation type="submission" date="2023-06" db="EMBL/GenBank/DDBJ databases">
        <authorList>
            <person name="Kurt Z."/>
        </authorList>
    </citation>
    <scope>NUCLEOTIDE SEQUENCE</scope>
</reference>
<sequence>MIQLKATNIQQRAKGNMLRNSETRSSIQSFSSLRSSSLRASFVQAKAPPISSAARQNVDLSEVDLFELDLTEMKRFSVFSLQAELQDLKERLNNLQNICATHCYQVQSMSQHSREQMIRETNRVLYAKALQSDKTFNMWKGLRE</sequence>
<keyword evidence="5" id="KW-1185">Reference proteome</keyword>
<proteinExistence type="predicted"/>
<evidence type="ECO:0000313" key="3">
    <source>
        <dbReference type="EMBL" id="CAL6055676.1"/>
    </source>
</evidence>
<evidence type="ECO:0000313" key="2">
    <source>
        <dbReference type="EMBL" id="CAI9959037.1"/>
    </source>
</evidence>
<dbReference type="Proteomes" id="UP001642409">
    <property type="component" value="Unassembled WGS sequence"/>
</dbReference>
<accession>A0AA86QTJ9</accession>
<evidence type="ECO:0000313" key="5">
    <source>
        <dbReference type="Proteomes" id="UP001642409"/>
    </source>
</evidence>
<evidence type="ECO:0000313" key="1">
    <source>
        <dbReference type="EMBL" id="CAI9959029.1"/>
    </source>
</evidence>
<dbReference type="AlphaFoldDB" id="A0AA86QTJ9"/>
<gene>
    <name evidence="3" type="ORF">HINF_LOCUS46657</name>
    <name evidence="4" type="ORF">HINF_LOCUS46665</name>
    <name evidence="1" type="ORF">HINF_LOCUS46674</name>
    <name evidence="2" type="ORF">HINF_LOCUS46682</name>
</gene>
<name>A0AA86QTJ9_9EUKA</name>
<organism evidence="1">
    <name type="scientific">Hexamita inflata</name>
    <dbReference type="NCBI Taxonomy" id="28002"/>
    <lineage>
        <taxon>Eukaryota</taxon>
        <taxon>Metamonada</taxon>
        <taxon>Diplomonadida</taxon>
        <taxon>Hexamitidae</taxon>
        <taxon>Hexamitinae</taxon>
        <taxon>Hexamita</taxon>
    </lineage>
</organism>
<dbReference type="EMBL" id="CAXDID020000207">
    <property type="protein sequence ID" value="CAL6055676.1"/>
    <property type="molecule type" value="Genomic_DNA"/>
</dbReference>
<dbReference type="EMBL" id="CAXDID020000207">
    <property type="protein sequence ID" value="CAL6055692.1"/>
    <property type="molecule type" value="Genomic_DNA"/>
</dbReference>
<dbReference type="EMBL" id="CATOUU010000914">
    <property type="protein sequence ID" value="CAI9959037.1"/>
    <property type="molecule type" value="Genomic_DNA"/>
</dbReference>
<reference evidence="3 5" key="2">
    <citation type="submission" date="2024-07" db="EMBL/GenBank/DDBJ databases">
        <authorList>
            <person name="Akdeniz Z."/>
        </authorList>
    </citation>
    <scope>NUCLEOTIDE SEQUENCE [LARGE SCALE GENOMIC DNA]</scope>
</reference>